<protein>
    <submittedName>
        <fullName evidence="2">Uncharacterized protein</fullName>
    </submittedName>
</protein>
<feature type="non-terminal residue" evidence="2">
    <location>
        <position position="1"/>
    </location>
</feature>
<feature type="compositionally biased region" description="Basic residues" evidence="1">
    <location>
        <begin position="1"/>
        <end position="12"/>
    </location>
</feature>
<dbReference type="AlphaFoldDB" id="A0A6A4M978"/>
<gene>
    <name evidence="2" type="ORF">C3L33_04140</name>
</gene>
<evidence type="ECO:0000313" key="2">
    <source>
        <dbReference type="EMBL" id="KAE9463889.1"/>
    </source>
</evidence>
<feature type="compositionally biased region" description="Basic and acidic residues" evidence="1">
    <location>
        <begin position="46"/>
        <end position="66"/>
    </location>
</feature>
<sequence>MVGGRRTRHSHRPTAPASTTSGAASTSPLATAAGAKSARPSIGENNQRHIKDFEHFEEIGKEEKKK</sequence>
<reference evidence="2 3" key="1">
    <citation type="journal article" date="2019" name="Genome Biol. Evol.">
        <title>The Rhododendron genome and chromosomal organization provide insight into shared whole-genome duplications across the heath family (Ericaceae).</title>
        <authorList>
            <person name="Soza V.L."/>
            <person name="Lindsley D."/>
            <person name="Waalkes A."/>
            <person name="Ramage E."/>
            <person name="Patwardhan R.P."/>
            <person name="Burton J.N."/>
            <person name="Adey A."/>
            <person name="Kumar A."/>
            <person name="Qiu R."/>
            <person name="Shendure J."/>
            <person name="Hall B."/>
        </authorList>
    </citation>
    <scope>NUCLEOTIDE SEQUENCE [LARGE SCALE GENOMIC DNA]</scope>
    <source>
        <strain evidence="2">RSF 1966-606</strain>
    </source>
</reference>
<dbReference type="OrthoDB" id="10430216at2759"/>
<feature type="compositionally biased region" description="Low complexity" evidence="1">
    <location>
        <begin position="13"/>
        <end position="35"/>
    </location>
</feature>
<accession>A0A6A4M978</accession>
<dbReference type="EMBL" id="QEFC01000547">
    <property type="protein sequence ID" value="KAE9463889.1"/>
    <property type="molecule type" value="Genomic_DNA"/>
</dbReference>
<evidence type="ECO:0000256" key="1">
    <source>
        <dbReference type="SAM" id="MobiDB-lite"/>
    </source>
</evidence>
<feature type="region of interest" description="Disordered" evidence="1">
    <location>
        <begin position="1"/>
        <end position="66"/>
    </location>
</feature>
<comment type="caution">
    <text evidence="2">The sequence shown here is derived from an EMBL/GenBank/DDBJ whole genome shotgun (WGS) entry which is preliminary data.</text>
</comment>
<proteinExistence type="predicted"/>
<organism evidence="2 3">
    <name type="scientific">Rhododendron williamsianum</name>
    <dbReference type="NCBI Taxonomy" id="262921"/>
    <lineage>
        <taxon>Eukaryota</taxon>
        <taxon>Viridiplantae</taxon>
        <taxon>Streptophyta</taxon>
        <taxon>Embryophyta</taxon>
        <taxon>Tracheophyta</taxon>
        <taxon>Spermatophyta</taxon>
        <taxon>Magnoliopsida</taxon>
        <taxon>eudicotyledons</taxon>
        <taxon>Gunneridae</taxon>
        <taxon>Pentapetalae</taxon>
        <taxon>asterids</taxon>
        <taxon>Ericales</taxon>
        <taxon>Ericaceae</taxon>
        <taxon>Ericoideae</taxon>
        <taxon>Rhodoreae</taxon>
        <taxon>Rhododendron</taxon>
    </lineage>
</organism>
<name>A0A6A4M978_9ERIC</name>
<keyword evidence="3" id="KW-1185">Reference proteome</keyword>
<dbReference type="Proteomes" id="UP000428333">
    <property type="component" value="Linkage Group LG03"/>
</dbReference>
<evidence type="ECO:0000313" key="3">
    <source>
        <dbReference type="Proteomes" id="UP000428333"/>
    </source>
</evidence>